<accession>A0A409Y7F8</accession>
<evidence type="ECO:0000256" key="2">
    <source>
        <dbReference type="ARBA" id="ARBA00022630"/>
    </source>
</evidence>
<keyword evidence="2" id="KW-0285">Flavoprotein</keyword>
<dbReference type="GO" id="GO:0050661">
    <property type="term" value="F:NADP binding"/>
    <property type="evidence" value="ECO:0007669"/>
    <property type="project" value="InterPro"/>
</dbReference>
<protein>
    <recommendedName>
        <fullName evidence="7">FAD/NAD(P)-binding domain-containing protein</fullName>
    </recommendedName>
</protein>
<gene>
    <name evidence="5" type="ORF">CVT26_014392</name>
</gene>
<organism evidence="5 6">
    <name type="scientific">Gymnopilus dilepis</name>
    <dbReference type="NCBI Taxonomy" id="231916"/>
    <lineage>
        <taxon>Eukaryota</taxon>
        <taxon>Fungi</taxon>
        <taxon>Dikarya</taxon>
        <taxon>Basidiomycota</taxon>
        <taxon>Agaricomycotina</taxon>
        <taxon>Agaricomycetes</taxon>
        <taxon>Agaricomycetidae</taxon>
        <taxon>Agaricales</taxon>
        <taxon>Agaricineae</taxon>
        <taxon>Hymenogastraceae</taxon>
        <taxon>Gymnopilus</taxon>
    </lineage>
</organism>
<dbReference type="GO" id="GO:0050660">
    <property type="term" value="F:flavin adenine dinucleotide binding"/>
    <property type="evidence" value="ECO:0007669"/>
    <property type="project" value="InterPro"/>
</dbReference>
<reference evidence="5 6" key="1">
    <citation type="journal article" date="2018" name="Evol. Lett.">
        <title>Horizontal gene cluster transfer increased hallucinogenic mushroom diversity.</title>
        <authorList>
            <person name="Reynolds H.T."/>
            <person name="Vijayakumar V."/>
            <person name="Gluck-Thaler E."/>
            <person name="Korotkin H.B."/>
            <person name="Matheny P.B."/>
            <person name="Slot J.C."/>
        </authorList>
    </citation>
    <scope>NUCLEOTIDE SEQUENCE [LARGE SCALE GENOMIC DNA]</scope>
    <source>
        <strain evidence="5 6">SRW20</strain>
    </source>
</reference>
<evidence type="ECO:0000313" key="5">
    <source>
        <dbReference type="EMBL" id="PPQ99015.1"/>
    </source>
</evidence>
<dbReference type="InterPro" id="IPR036188">
    <property type="entry name" value="FAD/NAD-bd_sf"/>
</dbReference>
<dbReference type="InterPro" id="IPR020946">
    <property type="entry name" value="Flavin_mOase-like"/>
</dbReference>
<dbReference type="Proteomes" id="UP000284706">
    <property type="component" value="Unassembled WGS sequence"/>
</dbReference>
<keyword evidence="4" id="KW-0560">Oxidoreductase</keyword>
<keyword evidence="6" id="KW-1185">Reference proteome</keyword>
<dbReference type="SUPFAM" id="SSF51905">
    <property type="entry name" value="FAD/NAD(P)-binding domain"/>
    <property type="match status" value="2"/>
</dbReference>
<dbReference type="InParanoid" id="A0A409Y7F8"/>
<evidence type="ECO:0000313" key="6">
    <source>
        <dbReference type="Proteomes" id="UP000284706"/>
    </source>
</evidence>
<comment type="similarity">
    <text evidence="1">Belongs to the FMO family.</text>
</comment>
<evidence type="ECO:0008006" key="7">
    <source>
        <dbReference type="Google" id="ProtNLM"/>
    </source>
</evidence>
<dbReference type="Pfam" id="PF00743">
    <property type="entry name" value="FMO-like"/>
    <property type="match status" value="1"/>
</dbReference>
<evidence type="ECO:0000256" key="3">
    <source>
        <dbReference type="ARBA" id="ARBA00022827"/>
    </source>
</evidence>
<dbReference type="GO" id="GO:0004499">
    <property type="term" value="F:N,N-dimethylaniline monooxygenase activity"/>
    <property type="evidence" value="ECO:0007669"/>
    <property type="project" value="InterPro"/>
</dbReference>
<dbReference type="Gene3D" id="3.50.50.60">
    <property type="entry name" value="FAD/NAD(P)-binding domain"/>
    <property type="match status" value="2"/>
</dbReference>
<dbReference type="PANTHER" id="PTHR23023">
    <property type="entry name" value="DIMETHYLANILINE MONOOXYGENASE"/>
    <property type="match status" value="1"/>
</dbReference>
<dbReference type="InterPro" id="IPR050346">
    <property type="entry name" value="FMO-like"/>
</dbReference>
<dbReference type="AlphaFoldDB" id="A0A409Y7F8"/>
<proteinExistence type="inferred from homology"/>
<sequence>MAHATPSSSMRNRVLSETVGILGAGIAGLINAQILLRDGFTNVTVITRDRSVGGVWSRDRVYPGLCINNVHGEYRFSSLEMPPPESGEETGGHITGLGMCGYMETFYSKFLKDRATFKFETEILNVKRGGKSSWQVNVQDLRTSKVEVLNFARIVLCTGGCSNPKIPPELNSDAAKQAGFKGLVIHSSEFRSRYDDIVAAVQPKESGAGGTTVVVGGGKSAMDICARLANEGHKVVQVFETTDVFLASTSAIPPFIRKSRFLSVFSPHIVLRTRLERFLHTTTLGSAITHFILGKLQEDSFAAYQIPKDSPLRNSPPFFYSIRTNDEGKVHPTSYYSLVNSGKIQLEAPTRALGYSNDGKSLILENGKEVEADVVVLATGWQSSWTNIFDKETAAQLGLGRHEPTIDVKSVPEWDYKTLANPPAVHPDNESQKFVTSVYRGLVPARNIENRDLAVAGALFSTNNGYTSEVAANWISAYFQDDPMRLPSTAEEAVRESEIASLWMRRRYPNMLSWVNESYSASLDFWTWPQAADELLEDMYLSSMRSGGNWLTWPFKVIDLKELSTLKEERDAIRARAASS</sequence>
<keyword evidence="3" id="KW-0274">FAD</keyword>
<evidence type="ECO:0000256" key="1">
    <source>
        <dbReference type="ARBA" id="ARBA00009183"/>
    </source>
</evidence>
<comment type="caution">
    <text evidence="5">The sequence shown here is derived from an EMBL/GenBank/DDBJ whole genome shotgun (WGS) entry which is preliminary data.</text>
</comment>
<dbReference type="STRING" id="231916.A0A409Y7F8"/>
<dbReference type="EMBL" id="NHYE01001083">
    <property type="protein sequence ID" value="PPQ99015.1"/>
    <property type="molecule type" value="Genomic_DNA"/>
</dbReference>
<dbReference type="OrthoDB" id="2915840at2759"/>
<name>A0A409Y7F8_9AGAR</name>
<evidence type="ECO:0000256" key="4">
    <source>
        <dbReference type="ARBA" id="ARBA00023002"/>
    </source>
</evidence>